<dbReference type="InterPro" id="IPR045014">
    <property type="entry name" value="TM41A/B"/>
</dbReference>
<feature type="transmembrane region" description="Helical" evidence="5">
    <location>
        <begin position="207"/>
        <end position="224"/>
    </location>
</feature>
<evidence type="ECO:0000259" key="6">
    <source>
        <dbReference type="Pfam" id="PF09335"/>
    </source>
</evidence>
<evidence type="ECO:0000313" key="7">
    <source>
        <dbReference type="EMBL" id="AUR51295.1"/>
    </source>
</evidence>
<sequence length="235" mass="26949">MTNKILKKLPLLLLLSLIVILCHFHFWIYLKVDFLYQYYQKLAHYVSQHFFVSIIYFCLAYILVVMTLIPGGIILTILGGFLFGNWLATFLVLVSASVGALVLVLIIRMGFGGLIHKRVGHRVRFMEKAFRQNAFLYILSLRLLPIIPFFMINLAVGILNIRLKDFFWGTFWGIAPATFIYANIGTNLAILIENNNLSISGIINGKMLWALFLLALLPLLSIFLKKFTRNIFDNI</sequence>
<dbReference type="Proteomes" id="UP000236655">
    <property type="component" value="Chromosome"/>
</dbReference>
<evidence type="ECO:0000313" key="8">
    <source>
        <dbReference type="Proteomes" id="UP000236655"/>
    </source>
</evidence>
<evidence type="ECO:0000256" key="4">
    <source>
        <dbReference type="ARBA" id="ARBA00023136"/>
    </source>
</evidence>
<keyword evidence="8" id="KW-1185">Reference proteome</keyword>
<evidence type="ECO:0000256" key="2">
    <source>
        <dbReference type="ARBA" id="ARBA00022692"/>
    </source>
</evidence>
<keyword evidence="4 5" id="KW-0472">Membrane</keyword>
<dbReference type="KEGG" id="nba:CUN60_02920"/>
<protein>
    <recommendedName>
        <fullName evidence="6">VTT domain-containing protein</fullName>
    </recommendedName>
</protein>
<comment type="subcellular location">
    <subcellularLocation>
        <location evidence="1">Membrane</location>
        <topology evidence="1">Multi-pass membrane protein</topology>
    </subcellularLocation>
</comment>
<dbReference type="PANTHER" id="PTHR43220">
    <property type="match status" value="1"/>
</dbReference>
<gene>
    <name evidence="7" type="ORF">CUN60_02920</name>
</gene>
<evidence type="ECO:0000256" key="5">
    <source>
        <dbReference type="SAM" id="Phobius"/>
    </source>
</evidence>
<evidence type="ECO:0000256" key="1">
    <source>
        <dbReference type="ARBA" id="ARBA00004141"/>
    </source>
</evidence>
<feature type="transmembrane region" description="Helical" evidence="5">
    <location>
        <begin position="90"/>
        <end position="115"/>
    </location>
</feature>
<dbReference type="EMBL" id="CP024847">
    <property type="protein sequence ID" value="AUR51295.1"/>
    <property type="molecule type" value="Genomic_DNA"/>
</dbReference>
<feature type="transmembrane region" description="Helical" evidence="5">
    <location>
        <begin position="135"/>
        <end position="159"/>
    </location>
</feature>
<dbReference type="PANTHER" id="PTHR43220:SF18">
    <property type="entry name" value="TRANSMEMBRANE PROTEIN 41B"/>
    <property type="match status" value="1"/>
</dbReference>
<feature type="transmembrane region" description="Helical" evidence="5">
    <location>
        <begin position="166"/>
        <end position="192"/>
    </location>
</feature>
<accession>A0A2I7N511</accession>
<name>A0A2I7N511_9NEIS</name>
<keyword evidence="3 5" id="KW-1133">Transmembrane helix</keyword>
<feature type="transmembrane region" description="Helical" evidence="5">
    <location>
        <begin position="12"/>
        <end position="30"/>
    </location>
</feature>
<dbReference type="Pfam" id="PF09335">
    <property type="entry name" value="VTT_dom"/>
    <property type="match status" value="1"/>
</dbReference>
<dbReference type="AlphaFoldDB" id="A0A2I7N511"/>
<proteinExistence type="predicted"/>
<reference evidence="8" key="1">
    <citation type="submission" date="2017-11" db="EMBL/GenBank/DDBJ databases">
        <authorList>
            <person name="Chan K.G."/>
            <person name="Lee L.S."/>
        </authorList>
    </citation>
    <scope>NUCLEOTIDE SEQUENCE [LARGE SCALE GENOMIC DNA]</scope>
    <source>
        <strain evidence="8">DSM 100970</strain>
    </source>
</reference>
<dbReference type="InterPro" id="IPR032816">
    <property type="entry name" value="VTT_dom"/>
</dbReference>
<evidence type="ECO:0000256" key="3">
    <source>
        <dbReference type="ARBA" id="ARBA00022989"/>
    </source>
</evidence>
<feature type="transmembrane region" description="Helical" evidence="5">
    <location>
        <begin position="50"/>
        <end position="83"/>
    </location>
</feature>
<feature type="domain" description="VTT" evidence="6">
    <location>
        <begin position="70"/>
        <end position="186"/>
    </location>
</feature>
<dbReference type="GO" id="GO:0016020">
    <property type="term" value="C:membrane"/>
    <property type="evidence" value="ECO:0007669"/>
    <property type="project" value="UniProtKB-SubCell"/>
</dbReference>
<organism evidence="7 8">
    <name type="scientific">Aquella oligotrophica</name>
    <dbReference type="NCBI Taxonomy" id="2067065"/>
    <lineage>
        <taxon>Bacteria</taxon>
        <taxon>Pseudomonadati</taxon>
        <taxon>Pseudomonadota</taxon>
        <taxon>Betaproteobacteria</taxon>
        <taxon>Neisseriales</taxon>
        <taxon>Neisseriaceae</taxon>
        <taxon>Aquella</taxon>
    </lineage>
</organism>
<keyword evidence="2 5" id="KW-0812">Transmembrane</keyword>